<organism evidence="3 4">
    <name type="scientific">Ancylobacter rudongensis</name>
    <dbReference type="NCBI Taxonomy" id="177413"/>
    <lineage>
        <taxon>Bacteria</taxon>
        <taxon>Pseudomonadati</taxon>
        <taxon>Pseudomonadota</taxon>
        <taxon>Alphaproteobacteria</taxon>
        <taxon>Hyphomicrobiales</taxon>
        <taxon>Xanthobacteraceae</taxon>
        <taxon>Ancylobacter</taxon>
    </lineage>
</organism>
<accession>A0A1G4PPJ8</accession>
<feature type="signal peptide" evidence="2">
    <location>
        <begin position="1"/>
        <end position="47"/>
    </location>
</feature>
<dbReference type="EMBL" id="FMTP01000001">
    <property type="protein sequence ID" value="SCW33979.1"/>
    <property type="molecule type" value="Genomic_DNA"/>
</dbReference>
<evidence type="ECO:0008006" key="5">
    <source>
        <dbReference type="Google" id="ProtNLM"/>
    </source>
</evidence>
<name>A0A1G4PPJ8_9HYPH</name>
<reference evidence="4" key="1">
    <citation type="submission" date="2016-10" db="EMBL/GenBank/DDBJ databases">
        <authorList>
            <person name="Varghese N."/>
            <person name="Submissions S."/>
        </authorList>
    </citation>
    <scope>NUCLEOTIDE SEQUENCE [LARGE SCALE GENOMIC DNA]</scope>
    <source>
        <strain evidence="4">CGMCC 1.1761</strain>
    </source>
</reference>
<keyword evidence="2" id="KW-0732">Signal</keyword>
<feature type="transmembrane region" description="Helical" evidence="1">
    <location>
        <begin position="29"/>
        <end position="47"/>
    </location>
</feature>
<feature type="chain" id="PRO_5044494513" description="YARHG domain-containing protein" evidence="2">
    <location>
        <begin position="48"/>
        <end position="122"/>
    </location>
</feature>
<keyword evidence="4" id="KW-1185">Reference proteome</keyword>
<keyword evidence="1" id="KW-1133">Transmembrane helix</keyword>
<dbReference type="Proteomes" id="UP000198889">
    <property type="component" value="Unassembled WGS sequence"/>
</dbReference>
<evidence type="ECO:0000256" key="2">
    <source>
        <dbReference type="SAM" id="SignalP"/>
    </source>
</evidence>
<keyword evidence="1" id="KW-0472">Membrane</keyword>
<proteinExistence type="predicted"/>
<protein>
    <recommendedName>
        <fullName evidence="5">YARHG domain-containing protein</fullName>
    </recommendedName>
</protein>
<dbReference type="AlphaFoldDB" id="A0A1G4PPJ8"/>
<evidence type="ECO:0000256" key="1">
    <source>
        <dbReference type="SAM" id="Phobius"/>
    </source>
</evidence>
<keyword evidence="1" id="KW-0812">Transmembrane</keyword>
<evidence type="ECO:0000313" key="3">
    <source>
        <dbReference type="EMBL" id="SCW33979.1"/>
    </source>
</evidence>
<evidence type="ECO:0000313" key="4">
    <source>
        <dbReference type="Proteomes" id="UP000198889"/>
    </source>
</evidence>
<sequence length="122" mass="12973">MHAPSFTSGFLPALPAAFPAANPAACTSAWLAAALAAFFGLSLPASAQARPNSLGMSCAQAQALVQREGAVVIGTGPNLYDRFVTDAGYCTSKRSKPAWIATRDTPQCLVGQLCRERRFRWR</sequence>
<gene>
    <name evidence="3" type="ORF">SAMN05660859_0681</name>
</gene>